<accession>A0ABR2XQL7</accession>
<reference evidence="2 3" key="1">
    <citation type="submission" date="2024-02" db="EMBL/GenBank/DDBJ databases">
        <title>First draft genome assembly of two strains of Seiridium cardinale.</title>
        <authorList>
            <person name="Emiliani G."/>
            <person name="Scali E."/>
        </authorList>
    </citation>
    <scope>NUCLEOTIDE SEQUENCE [LARGE SCALE GENOMIC DNA]</scope>
    <source>
        <strain evidence="2 3">BM-138-000479</strain>
    </source>
</reference>
<keyword evidence="3" id="KW-1185">Reference proteome</keyword>
<dbReference type="EMBL" id="JARVKM010000030">
    <property type="protein sequence ID" value="KAK9776042.1"/>
    <property type="molecule type" value="Genomic_DNA"/>
</dbReference>
<comment type="caution">
    <text evidence="2">The sequence shown here is derived from an EMBL/GenBank/DDBJ whole genome shotgun (WGS) entry which is preliminary data.</text>
</comment>
<evidence type="ECO:0000313" key="2">
    <source>
        <dbReference type="EMBL" id="KAK9776042.1"/>
    </source>
</evidence>
<proteinExistence type="predicted"/>
<gene>
    <name evidence="2" type="ORF">SCAR479_07262</name>
</gene>
<organism evidence="2 3">
    <name type="scientific">Seiridium cardinale</name>
    <dbReference type="NCBI Taxonomy" id="138064"/>
    <lineage>
        <taxon>Eukaryota</taxon>
        <taxon>Fungi</taxon>
        <taxon>Dikarya</taxon>
        <taxon>Ascomycota</taxon>
        <taxon>Pezizomycotina</taxon>
        <taxon>Sordariomycetes</taxon>
        <taxon>Xylariomycetidae</taxon>
        <taxon>Amphisphaeriales</taxon>
        <taxon>Sporocadaceae</taxon>
        <taxon>Seiridium</taxon>
    </lineage>
</organism>
<evidence type="ECO:0000313" key="3">
    <source>
        <dbReference type="Proteomes" id="UP001465668"/>
    </source>
</evidence>
<feature type="region of interest" description="Disordered" evidence="1">
    <location>
        <begin position="1"/>
        <end position="27"/>
    </location>
</feature>
<name>A0ABR2XQL7_9PEZI</name>
<feature type="region of interest" description="Disordered" evidence="1">
    <location>
        <begin position="79"/>
        <end position="100"/>
    </location>
</feature>
<evidence type="ECO:0000256" key="1">
    <source>
        <dbReference type="SAM" id="MobiDB-lite"/>
    </source>
</evidence>
<protein>
    <submittedName>
        <fullName evidence="2">Chromo domain-containing protein</fullName>
    </submittedName>
</protein>
<feature type="compositionally biased region" description="Basic residues" evidence="1">
    <location>
        <begin position="10"/>
        <end position="23"/>
    </location>
</feature>
<sequence length="237" mass="26569">MTSTVDRKHVTTKRIRKSSKSRRVSNITNVQRQSLRIAIRDSLRTAQQNAGDSTGTTSGAIISEDSLVRQDRKLDFGGKQFAAGKSPQDSQAPSDHSYGIPAGRPGWYQIRGISAQRLGYYLVEWEGLDPITGKDWPADFVSVVLELRNPSLPNGDSIVPPSLPVAKRMKRSANQEMRRQVHHSNINSAALQEWHSLRNAGKLKRDQYGTLVREEAAPAQYYEDAWQRSIRQACRDA</sequence>
<dbReference type="Proteomes" id="UP001465668">
    <property type="component" value="Unassembled WGS sequence"/>
</dbReference>